<dbReference type="GO" id="GO:0000049">
    <property type="term" value="F:tRNA binding"/>
    <property type="evidence" value="ECO:0007669"/>
    <property type="project" value="UniProtKB-UniRule"/>
</dbReference>
<evidence type="ECO:0000256" key="7">
    <source>
        <dbReference type="RuleBase" id="RU003619"/>
    </source>
</evidence>
<evidence type="ECO:0000313" key="9">
    <source>
        <dbReference type="EMBL" id="HGT71339.1"/>
    </source>
</evidence>
<feature type="domain" description="Small ribosomal subunit protein uS7" evidence="8">
    <location>
        <begin position="6"/>
        <end position="150"/>
    </location>
</feature>
<dbReference type="PANTHER" id="PTHR11205">
    <property type="entry name" value="RIBOSOMAL PROTEIN S7"/>
    <property type="match status" value="1"/>
</dbReference>
<reference evidence="9" key="1">
    <citation type="journal article" date="2020" name="mSystems">
        <title>Genome- and Community-Level Interaction Insights into Carbon Utilization and Element Cycling Functions of Hydrothermarchaeota in Hydrothermal Sediment.</title>
        <authorList>
            <person name="Zhou Z."/>
            <person name="Liu Y."/>
            <person name="Xu W."/>
            <person name="Pan J."/>
            <person name="Luo Z.H."/>
            <person name="Li M."/>
        </authorList>
    </citation>
    <scope>NUCLEOTIDE SEQUENCE [LARGE SCALE GENOMIC DNA]</scope>
    <source>
        <strain evidence="9">SpSt-579</strain>
    </source>
</reference>
<dbReference type="Pfam" id="PF00177">
    <property type="entry name" value="Ribosomal_S7"/>
    <property type="match status" value="1"/>
</dbReference>
<dbReference type="GO" id="GO:0015935">
    <property type="term" value="C:small ribosomal subunit"/>
    <property type="evidence" value="ECO:0007669"/>
    <property type="project" value="InterPro"/>
</dbReference>
<accession>A0A7C4R5K7</accession>
<sequence>MPRGNSKIKKFPIKPDAKYGSIVVSKFINNIMWAGKKSVATGLIYKSFDIIEKKTGKPAIDVFNTAIKNVSPSLKVRSRRIGGSNYQIPMEVKKDQKIMYAIKWIIAAVRAKKGRSTPEELAEELMLAAENQGAAIKKKEDTHRMAEANRAYAHYARF</sequence>
<gene>
    <name evidence="6" type="primary">rpsG</name>
    <name evidence="9" type="ORF">ENT43_03715</name>
</gene>
<evidence type="ECO:0000256" key="6">
    <source>
        <dbReference type="HAMAP-Rule" id="MF_00480"/>
    </source>
</evidence>
<organism evidence="9">
    <name type="scientific">candidate division CPR3 bacterium</name>
    <dbReference type="NCBI Taxonomy" id="2268181"/>
    <lineage>
        <taxon>Bacteria</taxon>
        <taxon>Bacteria division CPR3</taxon>
    </lineage>
</organism>
<dbReference type="InterPro" id="IPR023798">
    <property type="entry name" value="Ribosomal_uS7_dom"/>
</dbReference>
<dbReference type="InterPro" id="IPR020606">
    <property type="entry name" value="Ribosomal_uS7_CS"/>
</dbReference>
<dbReference type="GO" id="GO:0006412">
    <property type="term" value="P:translation"/>
    <property type="evidence" value="ECO:0007669"/>
    <property type="project" value="UniProtKB-UniRule"/>
</dbReference>
<comment type="similarity">
    <text evidence="1 6 7">Belongs to the universal ribosomal protein uS7 family.</text>
</comment>
<protein>
    <recommendedName>
        <fullName evidence="6">Small ribosomal subunit protein uS7</fullName>
    </recommendedName>
</protein>
<keyword evidence="5 6" id="KW-0687">Ribonucleoprotein</keyword>
<comment type="subunit">
    <text evidence="6">Part of the 30S ribosomal subunit. Contacts proteins S9 and S11.</text>
</comment>
<dbReference type="GO" id="GO:0019843">
    <property type="term" value="F:rRNA binding"/>
    <property type="evidence" value="ECO:0007669"/>
    <property type="project" value="UniProtKB-UniRule"/>
</dbReference>
<keyword evidence="2 6" id="KW-0699">rRNA-binding</keyword>
<evidence type="ECO:0000256" key="5">
    <source>
        <dbReference type="ARBA" id="ARBA00023274"/>
    </source>
</evidence>
<name>A0A7C4R5K7_UNCC3</name>
<evidence type="ECO:0000259" key="8">
    <source>
        <dbReference type="Pfam" id="PF00177"/>
    </source>
</evidence>
<dbReference type="PIRSF" id="PIRSF002122">
    <property type="entry name" value="RPS7p_RPS7a_RPS5e_RPS7o"/>
    <property type="match status" value="1"/>
</dbReference>
<comment type="caution">
    <text evidence="9">The sequence shown here is derived from an EMBL/GenBank/DDBJ whole genome shotgun (WGS) entry which is preliminary data.</text>
</comment>
<dbReference type="CDD" id="cd14869">
    <property type="entry name" value="uS7_Bacteria"/>
    <property type="match status" value="1"/>
</dbReference>
<dbReference type="PROSITE" id="PS00052">
    <property type="entry name" value="RIBOSOMAL_S7"/>
    <property type="match status" value="1"/>
</dbReference>
<proteinExistence type="inferred from homology"/>
<evidence type="ECO:0000256" key="2">
    <source>
        <dbReference type="ARBA" id="ARBA00022730"/>
    </source>
</evidence>
<dbReference type="Gene3D" id="1.10.455.10">
    <property type="entry name" value="Ribosomal protein S7 domain"/>
    <property type="match status" value="1"/>
</dbReference>
<dbReference type="InterPro" id="IPR036823">
    <property type="entry name" value="Ribosomal_uS7_dom_sf"/>
</dbReference>
<dbReference type="FunFam" id="1.10.455.10:FF:000001">
    <property type="entry name" value="30S ribosomal protein S7"/>
    <property type="match status" value="1"/>
</dbReference>
<dbReference type="HAMAP" id="MF_00480_B">
    <property type="entry name" value="Ribosomal_uS7_B"/>
    <property type="match status" value="1"/>
</dbReference>
<keyword evidence="3 6" id="KW-0694">RNA-binding</keyword>
<dbReference type="InterPro" id="IPR000235">
    <property type="entry name" value="Ribosomal_uS7"/>
</dbReference>
<evidence type="ECO:0000256" key="4">
    <source>
        <dbReference type="ARBA" id="ARBA00022980"/>
    </source>
</evidence>
<dbReference type="EMBL" id="DSYQ01000020">
    <property type="protein sequence ID" value="HGT71339.1"/>
    <property type="molecule type" value="Genomic_DNA"/>
</dbReference>
<dbReference type="GO" id="GO:0003735">
    <property type="term" value="F:structural constituent of ribosome"/>
    <property type="evidence" value="ECO:0007669"/>
    <property type="project" value="InterPro"/>
</dbReference>
<dbReference type="InterPro" id="IPR005717">
    <property type="entry name" value="Ribosomal_uS7_bac/org-type"/>
</dbReference>
<comment type="function">
    <text evidence="6">One of the primary rRNA binding proteins, it binds directly to 16S rRNA where it nucleates assembly of the head domain of the 30S subunit. Is located at the subunit interface close to the decoding center, probably blocks exit of the E-site tRNA.</text>
</comment>
<evidence type="ECO:0000256" key="1">
    <source>
        <dbReference type="ARBA" id="ARBA00007151"/>
    </source>
</evidence>
<dbReference type="NCBIfam" id="TIGR01029">
    <property type="entry name" value="rpsG_bact"/>
    <property type="match status" value="1"/>
</dbReference>
<dbReference type="AlphaFoldDB" id="A0A7C4R5K7"/>
<dbReference type="SUPFAM" id="SSF47973">
    <property type="entry name" value="Ribosomal protein S7"/>
    <property type="match status" value="1"/>
</dbReference>
<keyword evidence="4 6" id="KW-0689">Ribosomal protein</keyword>
<evidence type="ECO:0000256" key="3">
    <source>
        <dbReference type="ARBA" id="ARBA00022884"/>
    </source>
</evidence>
<keyword evidence="6" id="KW-0820">tRNA-binding</keyword>